<evidence type="ECO:0000256" key="1">
    <source>
        <dbReference type="SAM" id="Phobius"/>
    </source>
</evidence>
<proteinExistence type="predicted"/>
<accession>A0ABX7BLD6</accession>
<dbReference type="EMBL" id="CP067977">
    <property type="protein sequence ID" value="QQQ17518.1"/>
    <property type="molecule type" value="Genomic_DNA"/>
</dbReference>
<feature type="transmembrane region" description="Helical" evidence="1">
    <location>
        <begin position="139"/>
        <end position="166"/>
    </location>
</feature>
<dbReference type="RefSeq" id="WP_201101892.1">
    <property type="nucleotide sequence ID" value="NZ_CP067977.1"/>
</dbReference>
<gene>
    <name evidence="2" type="ORF">JIP62_09140</name>
</gene>
<evidence type="ECO:0000313" key="2">
    <source>
        <dbReference type="EMBL" id="QQQ17518.1"/>
    </source>
</evidence>
<evidence type="ECO:0000313" key="3">
    <source>
        <dbReference type="Proteomes" id="UP000595448"/>
    </source>
</evidence>
<dbReference type="Proteomes" id="UP000595448">
    <property type="component" value="Chromosome"/>
</dbReference>
<keyword evidence="1" id="KW-1133">Transmembrane helix</keyword>
<protein>
    <submittedName>
        <fullName evidence="2">DUF1700 domain-containing protein</fullName>
    </submittedName>
</protein>
<keyword evidence="1" id="KW-0472">Membrane</keyword>
<keyword evidence="1" id="KW-0812">Transmembrane</keyword>
<feature type="transmembrane region" description="Helical" evidence="1">
    <location>
        <begin position="106"/>
        <end position="127"/>
    </location>
</feature>
<dbReference type="Pfam" id="PF22564">
    <property type="entry name" value="HAAS"/>
    <property type="match status" value="1"/>
</dbReference>
<feature type="transmembrane region" description="Helical" evidence="1">
    <location>
        <begin position="77"/>
        <end position="100"/>
    </location>
</feature>
<reference evidence="2 3" key="1">
    <citation type="submission" date="2021-01" db="EMBL/GenBank/DDBJ databases">
        <title>Brevundimonas vitis sp. nov., an bacterium isolated from grape (Vitis vinifera).</title>
        <authorList>
            <person name="Jiang L."/>
            <person name="Lee J."/>
        </authorList>
    </citation>
    <scope>NUCLEOTIDE SEQUENCE [LARGE SCALE GENOMIC DNA]</scope>
    <source>
        <strain evidence="2 3">GRTSA-9</strain>
    </source>
</reference>
<sequence>MTRAEFMARLKRGLVGMPTSAAADILSDYEIHFEDGKAAGRSEAEVAEALGDPNRLARELKAEAGIRRWNQEQNPSAAAGAVFAVLGLGAIDILILLPILMSVVGILFAFYMAALGLFIGGGGIMIAGPFAGFPGGALAAILGGLGLMAAATALAALTTILTIWLVNGLVWFARLHYRLLKPALDAQATDTAGDRS</sequence>
<name>A0ABX7BLD6_9CAUL</name>
<organism evidence="2 3">
    <name type="scientific">Brevundimonas vitisensis</name>
    <dbReference type="NCBI Taxonomy" id="2800818"/>
    <lineage>
        <taxon>Bacteria</taxon>
        <taxon>Pseudomonadati</taxon>
        <taxon>Pseudomonadota</taxon>
        <taxon>Alphaproteobacteria</taxon>
        <taxon>Caulobacterales</taxon>
        <taxon>Caulobacteraceae</taxon>
        <taxon>Brevundimonas</taxon>
    </lineage>
</organism>
<keyword evidence="3" id="KW-1185">Reference proteome</keyword>